<sequence length="187" mass="18913">MKPLKSTAARGVLAVFAAGSALAITACSAGQISQTANQVPAVDGVYANPPGTPVRDITVSLQEDGSTALKFTAVNKTLDDSDVTLRGITVDGRKVELDGDTSLGAGCSIVADGAAGIRRAEPEGGAPGCIHYVTTSVPGDSYLAGGHEEVVFDFSTGEVKVNAPVAAYVPEAGQVHRGADGRYTTGH</sequence>
<reference evidence="2" key="1">
    <citation type="submission" date="2020-08" db="EMBL/GenBank/DDBJ databases">
        <title>Sequencing the genomes of 1000 actinobacteria strains.</title>
        <authorList>
            <person name="Klenk H.-P."/>
        </authorList>
    </citation>
    <scope>NUCLEOTIDE SEQUENCE</scope>
    <source>
        <strain evidence="2">DSM 20582</strain>
    </source>
</reference>
<gene>
    <name evidence="2" type="ORF">FHU32_000640</name>
</gene>
<evidence type="ECO:0000313" key="3">
    <source>
        <dbReference type="Proteomes" id="UP000612712"/>
    </source>
</evidence>
<accession>A0A8H9YAB8</accession>
<dbReference type="GeneID" id="60809651"/>
<proteinExistence type="predicted"/>
<name>A0A8H9YAB8_9CORY</name>
<evidence type="ECO:0008006" key="4">
    <source>
        <dbReference type="Google" id="ProtNLM"/>
    </source>
</evidence>
<organism evidence="2 3">
    <name type="scientific">Corynebacterium bovis DSM 20582 = CIP 54.80</name>
    <dbReference type="NCBI Taxonomy" id="927655"/>
    <lineage>
        <taxon>Bacteria</taxon>
        <taxon>Bacillati</taxon>
        <taxon>Actinomycetota</taxon>
        <taxon>Actinomycetes</taxon>
        <taxon>Mycobacteriales</taxon>
        <taxon>Corynebacteriaceae</taxon>
        <taxon>Corynebacterium</taxon>
    </lineage>
</organism>
<dbReference type="Proteomes" id="UP000612712">
    <property type="component" value="Unassembled WGS sequence"/>
</dbReference>
<keyword evidence="1" id="KW-0732">Signal</keyword>
<dbReference type="RefSeq" id="WP_125174268.1">
    <property type="nucleotide sequence ID" value="NZ_AENJ01000171.1"/>
</dbReference>
<comment type="caution">
    <text evidence="2">The sequence shown here is derived from an EMBL/GenBank/DDBJ whole genome shotgun (WGS) entry which is preliminary data.</text>
</comment>
<dbReference type="AlphaFoldDB" id="A0A8H9YAB8"/>
<evidence type="ECO:0000313" key="2">
    <source>
        <dbReference type="EMBL" id="MBB3115436.1"/>
    </source>
</evidence>
<feature type="chain" id="PRO_5038820817" description="Lipoprotein LpqE" evidence="1">
    <location>
        <begin position="24"/>
        <end position="187"/>
    </location>
</feature>
<dbReference type="EMBL" id="JACHWT010000002">
    <property type="protein sequence ID" value="MBB3115436.1"/>
    <property type="molecule type" value="Genomic_DNA"/>
</dbReference>
<evidence type="ECO:0000256" key="1">
    <source>
        <dbReference type="SAM" id="SignalP"/>
    </source>
</evidence>
<feature type="signal peptide" evidence="1">
    <location>
        <begin position="1"/>
        <end position="23"/>
    </location>
</feature>
<dbReference type="PROSITE" id="PS51257">
    <property type="entry name" value="PROKAR_LIPOPROTEIN"/>
    <property type="match status" value="1"/>
</dbReference>
<protein>
    <recommendedName>
        <fullName evidence="4">Lipoprotein LpqE</fullName>
    </recommendedName>
</protein>